<reference evidence="7 8" key="1">
    <citation type="submission" date="2019-06" db="EMBL/GenBank/DDBJ databases">
        <title>Sorghum-associated microbial communities from plants grown in Nebraska, USA.</title>
        <authorList>
            <person name="Schachtman D."/>
        </authorList>
    </citation>
    <scope>NUCLEOTIDE SEQUENCE [LARGE SCALE GENOMIC DNA]</scope>
    <source>
        <strain evidence="7 8">2482</strain>
    </source>
</reference>
<dbReference type="EMBL" id="VIVN01000027">
    <property type="protein sequence ID" value="TWD89573.1"/>
    <property type="molecule type" value="Genomic_DNA"/>
</dbReference>
<feature type="transmembrane region" description="Helical" evidence="6">
    <location>
        <begin position="394"/>
        <end position="415"/>
    </location>
</feature>
<protein>
    <submittedName>
        <fullName evidence="7">O-antigen/teichoic acid export membrane protein</fullName>
    </submittedName>
</protein>
<feature type="transmembrane region" description="Helical" evidence="6">
    <location>
        <begin position="455"/>
        <end position="477"/>
    </location>
</feature>
<feature type="transmembrane region" description="Helical" evidence="6">
    <location>
        <begin position="492"/>
        <end position="512"/>
    </location>
</feature>
<keyword evidence="2" id="KW-1003">Cell membrane</keyword>
<dbReference type="Proteomes" id="UP000319671">
    <property type="component" value="Unassembled WGS sequence"/>
</dbReference>
<dbReference type="AlphaFoldDB" id="A0A561CE96"/>
<feature type="transmembrane region" description="Helical" evidence="6">
    <location>
        <begin position="87"/>
        <end position="112"/>
    </location>
</feature>
<dbReference type="PANTHER" id="PTHR30250">
    <property type="entry name" value="PST FAMILY PREDICTED COLANIC ACID TRANSPORTER"/>
    <property type="match status" value="1"/>
</dbReference>
<feature type="transmembrane region" description="Helical" evidence="6">
    <location>
        <begin position="12"/>
        <end position="34"/>
    </location>
</feature>
<sequence length="541" mass="59459">MQKSIHQSKAVFKGAFILTIAAIVTKILSAFYRIPFQNIVGDVGFYIYQQVYPFYGMAVVLSTTGFPVVISKLYAEQKERGDDVRSRLLLFVSFLFLQVFGFICFLILYIGADGIARWMDDSHLAILLRVVAIVFLAFPISSLLRGYYQAIGDMVPTAISQVGEQSIRVLTIIFLSSLFMAKGYSLYLVGGGAMFGSITGSIISAIILFMFLRIRKEWKIIMPVRGMFQNYKKEVGAIWRALFFQGLMICLSGMLMIFIQMADSLNLYSLLIANGMEPELAKGIKGIFDRGQPLIQLGTVAATSMSLTLVPLITRARLASKPVELYKHTQLALKVSVVVGVGASAGLWAIIEPTNIMLFENRSGSSVLGILSFVIFFTSIISTVIAIMQGMGKVLFPAFAVMIVFPLKYLLNIILIPLLGVMGAAVSSLISLAIVTLVLMTGFRKMSGGPILINGFLRTVLAATMSMVLLLKGYLYITDYFFASFGMERLGAAMQAISAVVCGGLLFLSIIIRGRVFREEELALFPLGSKLIHFLGRKDRG</sequence>
<dbReference type="PIRSF" id="PIRSF038958">
    <property type="entry name" value="PG_synth_SpoVB"/>
    <property type="match status" value="1"/>
</dbReference>
<dbReference type="InterPro" id="IPR050833">
    <property type="entry name" value="Poly_Biosynth_Transport"/>
</dbReference>
<keyword evidence="5 6" id="KW-0472">Membrane</keyword>
<evidence type="ECO:0000256" key="5">
    <source>
        <dbReference type="ARBA" id="ARBA00023136"/>
    </source>
</evidence>
<feature type="transmembrane region" description="Helical" evidence="6">
    <location>
        <begin position="293"/>
        <end position="310"/>
    </location>
</feature>
<comment type="subcellular location">
    <subcellularLocation>
        <location evidence="1">Cell membrane</location>
        <topology evidence="1">Multi-pass membrane protein</topology>
    </subcellularLocation>
</comment>
<accession>A0A561CE96</accession>
<evidence type="ECO:0000256" key="1">
    <source>
        <dbReference type="ARBA" id="ARBA00004651"/>
    </source>
</evidence>
<evidence type="ECO:0000313" key="8">
    <source>
        <dbReference type="Proteomes" id="UP000319671"/>
    </source>
</evidence>
<proteinExistence type="predicted"/>
<feature type="transmembrane region" description="Helical" evidence="6">
    <location>
        <begin position="421"/>
        <end position="443"/>
    </location>
</feature>
<dbReference type="PANTHER" id="PTHR30250:SF29">
    <property type="entry name" value="POLYSACCHARIDE BIOSYNTHESIS PROTEIN C-TERMINAL DOMAIN-CONTAINING PROTEIN"/>
    <property type="match status" value="1"/>
</dbReference>
<feature type="transmembrane region" description="Helical" evidence="6">
    <location>
        <begin position="235"/>
        <end position="259"/>
    </location>
</feature>
<dbReference type="GO" id="GO:0005886">
    <property type="term" value="C:plasma membrane"/>
    <property type="evidence" value="ECO:0007669"/>
    <property type="project" value="UniProtKB-SubCell"/>
</dbReference>
<keyword evidence="3 6" id="KW-0812">Transmembrane</keyword>
<feature type="transmembrane region" description="Helical" evidence="6">
    <location>
        <begin position="54"/>
        <end position="75"/>
    </location>
</feature>
<dbReference type="Pfam" id="PF01943">
    <property type="entry name" value="Polysacc_synt"/>
    <property type="match status" value="1"/>
</dbReference>
<dbReference type="RefSeq" id="WP_144568569.1">
    <property type="nucleotide sequence ID" value="NZ_VIVN01000027.1"/>
</dbReference>
<comment type="caution">
    <text evidence="7">The sequence shown here is derived from an EMBL/GenBank/DDBJ whole genome shotgun (WGS) entry which is preliminary data.</text>
</comment>
<organism evidence="7 8">
    <name type="scientific">Neobacillus bataviensis</name>
    <dbReference type="NCBI Taxonomy" id="220685"/>
    <lineage>
        <taxon>Bacteria</taxon>
        <taxon>Bacillati</taxon>
        <taxon>Bacillota</taxon>
        <taxon>Bacilli</taxon>
        <taxon>Bacillales</taxon>
        <taxon>Bacillaceae</taxon>
        <taxon>Neobacillus</taxon>
    </lineage>
</organism>
<evidence type="ECO:0000256" key="3">
    <source>
        <dbReference type="ARBA" id="ARBA00022692"/>
    </source>
</evidence>
<feature type="transmembrane region" description="Helical" evidence="6">
    <location>
        <begin position="331"/>
        <end position="351"/>
    </location>
</feature>
<keyword evidence="4 6" id="KW-1133">Transmembrane helix</keyword>
<evidence type="ECO:0000256" key="6">
    <source>
        <dbReference type="SAM" id="Phobius"/>
    </source>
</evidence>
<evidence type="ECO:0000256" key="4">
    <source>
        <dbReference type="ARBA" id="ARBA00022989"/>
    </source>
</evidence>
<keyword evidence="8" id="KW-1185">Reference proteome</keyword>
<feature type="transmembrane region" description="Helical" evidence="6">
    <location>
        <begin position="124"/>
        <end position="148"/>
    </location>
</feature>
<name>A0A561CE96_9BACI</name>
<evidence type="ECO:0000313" key="7">
    <source>
        <dbReference type="EMBL" id="TWD89573.1"/>
    </source>
</evidence>
<dbReference type="CDD" id="cd13124">
    <property type="entry name" value="MATE_SpoVB_like"/>
    <property type="match status" value="1"/>
</dbReference>
<feature type="transmembrane region" description="Helical" evidence="6">
    <location>
        <begin position="363"/>
        <end position="387"/>
    </location>
</feature>
<evidence type="ECO:0000256" key="2">
    <source>
        <dbReference type="ARBA" id="ARBA00022475"/>
    </source>
</evidence>
<feature type="transmembrane region" description="Helical" evidence="6">
    <location>
        <begin position="169"/>
        <end position="187"/>
    </location>
</feature>
<gene>
    <name evidence="7" type="ORF">FB550_12724</name>
</gene>
<feature type="transmembrane region" description="Helical" evidence="6">
    <location>
        <begin position="193"/>
        <end position="214"/>
    </location>
</feature>
<dbReference type="InterPro" id="IPR002797">
    <property type="entry name" value="Polysacc_synth"/>
</dbReference>
<dbReference type="InterPro" id="IPR024923">
    <property type="entry name" value="PG_synth_SpoVB"/>
</dbReference>